<dbReference type="GO" id="GO:0004888">
    <property type="term" value="F:transmembrane signaling receptor activity"/>
    <property type="evidence" value="ECO:0007669"/>
    <property type="project" value="InterPro"/>
</dbReference>
<evidence type="ECO:0000256" key="12">
    <source>
        <dbReference type="SAM" id="SignalP"/>
    </source>
</evidence>
<feature type="signal peptide" evidence="12">
    <location>
        <begin position="1"/>
        <end position="18"/>
    </location>
</feature>
<feature type="compositionally biased region" description="Polar residues" evidence="11">
    <location>
        <begin position="429"/>
        <end position="441"/>
    </location>
</feature>
<dbReference type="EMBL" id="JAEAOA010001039">
    <property type="protein sequence ID" value="KAK3594225.1"/>
    <property type="molecule type" value="Genomic_DNA"/>
</dbReference>
<reference evidence="14" key="2">
    <citation type="journal article" date="2021" name="Genome Biol. Evol.">
        <title>Developing a high-quality reference genome for a parasitic bivalve with doubly uniparental inheritance (Bivalvia: Unionida).</title>
        <authorList>
            <person name="Smith C.H."/>
        </authorList>
    </citation>
    <scope>NUCLEOTIDE SEQUENCE</scope>
    <source>
        <strain evidence="14">CHS0354</strain>
        <tissue evidence="14">Mantle</tissue>
    </source>
</reference>
<evidence type="ECO:0000256" key="10">
    <source>
        <dbReference type="ARBA" id="ARBA00023180"/>
    </source>
</evidence>
<dbReference type="InterPro" id="IPR000157">
    <property type="entry name" value="TIR_dom"/>
</dbReference>
<evidence type="ECO:0000256" key="1">
    <source>
        <dbReference type="ARBA" id="ARBA00004479"/>
    </source>
</evidence>
<dbReference type="Pfam" id="PF01582">
    <property type="entry name" value="TIR"/>
    <property type="match status" value="1"/>
</dbReference>
<dbReference type="PANTHER" id="PTHR24365">
    <property type="entry name" value="TOLL-LIKE RECEPTOR"/>
    <property type="match status" value="1"/>
</dbReference>
<evidence type="ECO:0000256" key="2">
    <source>
        <dbReference type="ARBA" id="ARBA00009634"/>
    </source>
</evidence>
<keyword evidence="3" id="KW-0433">Leucine-rich repeat</keyword>
<evidence type="ECO:0000256" key="4">
    <source>
        <dbReference type="ARBA" id="ARBA00022692"/>
    </source>
</evidence>
<dbReference type="SMART" id="SM00255">
    <property type="entry name" value="TIR"/>
    <property type="match status" value="1"/>
</dbReference>
<keyword evidence="9" id="KW-0675">Receptor</keyword>
<evidence type="ECO:0000259" key="13">
    <source>
        <dbReference type="PROSITE" id="PS50104"/>
    </source>
</evidence>
<comment type="subcellular location">
    <subcellularLocation>
        <location evidence="1">Membrane</location>
        <topology evidence="1">Single-pass type I membrane protein</topology>
    </subcellularLocation>
</comment>
<evidence type="ECO:0000256" key="8">
    <source>
        <dbReference type="ARBA" id="ARBA00023136"/>
    </source>
</evidence>
<dbReference type="Gene3D" id="3.80.10.10">
    <property type="entry name" value="Ribonuclease Inhibitor"/>
    <property type="match status" value="3"/>
</dbReference>
<evidence type="ECO:0000256" key="6">
    <source>
        <dbReference type="ARBA" id="ARBA00022737"/>
    </source>
</evidence>
<dbReference type="GO" id="GO:0002224">
    <property type="term" value="P:toll-like receptor signaling pathway"/>
    <property type="evidence" value="ECO:0007669"/>
    <property type="project" value="InterPro"/>
</dbReference>
<sequence length="767" mass="88055">MWLLVLATATKTTLITSAYSLCVSSVPCKCRRDFGNRLIVDCSKLNLTEIPRIPNDTVFLSLSNNEISVVENRTFSNLPYLLSLDLSSNSMRIIDLDGFQGLEKLRRLELNRNNIPLTVQGFEPGVFRSLKNLCYLSIQNVQSKRDNSSYPGQVFAGLNSLTTLKIDGIPNAIFEPEFSKLHNLRMLKLSSDKCNIDTLSNSTLVHLPFLTHLDVSFCHINRIEPGALIPLKHLQYLDISDNVALSFEGLRNASFGLINGSITILKANKLYPTFHLSVQLNSAHLEFLNQTNIKDLYLDENQIELVESNWGNVCPRSMENLSVVGNKFTFGLYIFQADKCKSLKIFNGGYQHPTHMPFSSTSEAQYVRKHIKEFSFITTFESHKYDENGTKFIHSNEEHIWDFLSYCNMSCNYRSTRHENSVPRDKHSTSLPQLNGNGESIKDTNASDINTGFSKTVFPIIVPPSMEEFHFQFADLRYEIPEINFRNSSLTFINVSGNSFYKLVGPLMGLDKLKTLDVSDNLCSYLSDRFLENIFNIRMDQMNISHLIVSRNLLSSLPANVRNQLTNQANIKNITVDLTDNPLQCDCTAIMYRYRWKLRYLYYMTKRRYRGYSGLYDDDRENYQFDAFLSCADNNLRFVKFTLLPKVEIEGLHLCIHHRDFLPGEEIAANIANAIHRSRKTIVLLDDDFLSSYWCMYELNMARMESVYSRKGENILILLLKDGIDKSKLPLELLDLIDKNTYIELPQDLVHVDMSDICIRLRETITD</sequence>
<dbReference type="GO" id="GO:0005886">
    <property type="term" value="C:plasma membrane"/>
    <property type="evidence" value="ECO:0007669"/>
    <property type="project" value="TreeGrafter"/>
</dbReference>
<reference evidence="14" key="3">
    <citation type="submission" date="2023-05" db="EMBL/GenBank/DDBJ databases">
        <authorList>
            <person name="Smith C.H."/>
        </authorList>
    </citation>
    <scope>NUCLEOTIDE SEQUENCE</scope>
    <source>
        <strain evidence="14">CHS0354</strain>
        <tissue evidence="14">Mantle</tissue>
    </source>
</reference>
<name>A0AAE0VZ03_9BIVA</name>
<feature type="chain" id="PRO_5042053941" description="TIR domain-containing protein" evidence="12">
    <location>
        <begin position="19"/>
        <end position="767"/>
    </location>
</feature>
<proteinExistence type="inferred from homology"/>
<evidence type="ECO:0000313" key="14">
    <source>
        <dbReference type="EMBL" id="KAK3594225.1"/>
    </source>
</evidence>
<evidence type="ECO:0000313" key="15">
    <source>
        <dbReference type="Proteomes" id="UP001195483"/>
    </source>
</evidence>
<keyword evidence="15" id="KW-1185">Reference proteome</keyword>
<dbReference type="SMART" id="SM00369">
    <property type="entry name" value="LRR_TYP"/>
    <property type="match status" value="5"/>
</dbReference>
<feature type="region of interest" description="Disordered" evidence="11">
    <location>
        <begin position="417"/>
        <end position="441"/>
    </location>
</feature>
<dbReference type="PANTHER" id="PTHR24365:SF541">
    <property type="entry name" value="PROTEIN TOLL-RELATED"/>
    <property type="match status" value="1"/>
</dbReference>
<feature type="compositionally biased region" description="Basic and acidic residues" evidence="11">
    <location>
        <begin position="417"/>
        <end position="428"/>
    </location>
</feature>
<accession>A0AAE0VZ03</accession>
<dbReference type="InterPro" id="IPR032675">
    <property type="entry name" value="LRR_dom_sf"/>
</dbReference>
<dbReference type="Gene3D" id="3.40.50.10140">
    <property type="entry name" value="Toll/interleukin-1 receptor homology (TIR) domain"/>
    <property type="match status" value="1"/>
</dbReference>
<keyword evidence="6" id="KW-0677">Repeat</keyword>
<keyword evidence="10" id="KW-0325">Glycoprotein</keyword>
<evidence type="ECO:0000256" key="11">
    <source>
        <dbReference type="SAM" id="MobiDB-lite"/>
    </source>
</evidence>
<keyword evidence="4" id="KW-0812">Transmembrane</keyword>
<dbReference type="SUPFAM" id="SSF52200">
    <property type="entry name" value="Toll/Interleukin receptor TIR domain"/>
    <property type="match status" value="1"/>
</dbReference>
<dbReference type="InterPro" id="IPR017241">
    <property type="entry name" value="Toll-like_receptor"/>
</dbReference>
<gene>
    <name evidence="14" type="ORF">CHS0354_016926</name>
</gene>
<dbReference type="InterPro" id="IPR035897">
    <property type="entry name" value="Toll_tir_struct_dom_sf"/>
</dbReference>
<dbReference type="InterPro" id="IPR001611">
    <property type="entry name" value="Leu-rich_rpt"/>
</dbReference>
<evidence type="ECO:0000256" key="7">
    <source>
        <dbReference type="ARBA" id="ARBA00022989"/>
    </source>
</evidence>
<organism evidence="14 15">
    <name type="scientific">Potamilus streckersoni</name>
    <dbReference type="NCBI Taxonomy" id="2493646"/>
    <lineage>
        <taxon>Eukaryota</taxon>
        <taxon>Metazoa</taxon>
        <taxon>Spiralia</taxon>
        <taxon>Lophotrochozoa</taxon>
        <taxon>Mollusca</taxon>
        <taxon>Bivalvia</taxon>
        <taxon>Autobranchia</taxon>
        <taxon>Heteroconchia</taxon>
        <taxon>Palaeoheterodonta</taxon>
        <taxon>Unionida</taxon>
        <taxon>Unionoidea</taxon>
        <taxon>Unionidae</taxon>
        <taxon>Ambleminae</taxon>
        <taxon>Lampsilini</taxon>
        <taxon>Potamilus</taxon>
    </lineage>
</organism>
<dbReference type="PROSITE" id="PS50104">
    <property type="entry name" value="TIR"/>
    <property type="match status" value="1"/>
</dbReference>
<evidence type="ECO:0000256" key="5">
    <source>
        <dbReference type="ARBA" id="ARBA00022729"/>
    </source>
</evidence>
<dbReference type="SUPFAM" id="SSF52058">
    <property type="entry name" value="L domain-like"/>
    <property type="match status" value="1"/>
</dbReference>
<keyword evidence="5 12" id="KW-0732">Signal</keyword>
<evidence type="ECO:0000256" key="9">
    <source>
        <dbReference type="ARBA" id="ARBA00023170"/>
    </source>
</evidence>
<dbReference type="Pfam" id="PF13855">
    <property type="entry name" value="LRR_8"/>
    <property type="match status" value="2"/>
</dbReference>
<feature type="domain" description="TIR" evidence="13">
    <location>
        <begin position="623"/>
        <end position="765"/>
    </location>
</feature>
<keyword evidence="7" id="KW-1133">Transmembrane helix</keyword>
<evidence type="ECO:0000256" key="3">
    <source>
        <dbReference type="ARBA" id="ARBA00022614"/>
    </source>
</evidence>
<dbReference type="Proteomes" id="UP001195483">
    <property type="component" value="Unassembled WGS sequence"/>
</dbReference>
<comment type="caution">
    <text evidence="14">The sequence shown here is derived from an EMBL/GenBank/DDBJ whole genome shotgun (WGS) entry which is preliminary data.</text>
</comment>
<dbReference type="PIRSF" id="PIRSF037595">
    <property type="entry name" value="Toll-like_receptor"/>
    <property type="match status" value="1"/>
</dbReference>
<reference evidence="14" key="1">
    <citation type="journal article" date="2021" name="Genome Biol. Evol.">
        <title>A High-Quality Reference Genome for a Parasitic Bivalve with Doubly Uniparental Inheritance (Bivalvia: Unionida).</title>
        <authorList>
            <person name="Smith C.H."/>
        </authorList>
    </citation>
    <scope>NUCLEOTIDE SEQUENCE</scope>
    <source>
        <strain evidence="14">CHS0354</strain>
    </source>
</reference>
<comment type="similarity">
    <text evidence="2">Belongs to the Toll-like receptor family.</text>
</comment>
<dbReference type="AlphaFoldDB" id="A0AAE0VZ03"/>
<dbReference type="GO" id="GO:0006955">
    <property type="term" value="P:immune response"/>
    <property type="evidence" value="ECO:0007669"/>
    <property type="project" value="InterPro"/>
</dbReference>
<keyword evidence="8" id="KW-0472">Membrane</keyword>
<dbReference type="InterPro" id="IPR003591">
    <property type="entry name" value="Leu-rich_rpt_typical-subtyp"/>
</dbReference>
<protein>
    <recommendedName>
        <fullName evidence="13">TIR domain-containing protein</fullName>
    </recommendedName>
</protein>